<evidence type="ECO:0000256" key="8">
    <source>
        <dbReference type="RuleBase" id="RU003346"/>
    </source>
</evidence>
<dbReference type="PANTHER" id="PTHR48022">
    <property type="entry name" value="PLASTIDIC GLUCOSE TRANSPORTER 4"/>
    <property type="match status" value="1"/>
</dbReference>
<dbReference type="GO" id="GO:0005351">
    <property type="term" value="F:carbohydrate:proton symporter activity"/>
    <property type="evidence" value="ECO:0007669"/>
    <property type="project" value="TreeGrafter"/>
</dbReference>
<comment type="subcellular location">
    <subcellularLocation>
        <location evidence="1">Membrane</location>
        <topology evidence="1">Multi-pass membrane protein</topology>
    </subcellularLocation>
</comment>
<evidence type="ECO:0000256" key="4">
    <source>
        <dbReference type="ARBA" id="ARBA00022692"/>
    </source>
</evidence>
<dbReference type="EMBL" id="KV417284">
    <property type="protein sequence ID" value="KZO96336.1"/>
    <property type="molecule type" value="Genomic_DNA"/>
</dbReference>
<gene>
    <name evidence="11" type="ORF">CALVIDRAFT_498638</name>
</gene>
<dbReference type="OrthoDB" id="6133115at2759"/>
<feature type="transmembrane region" description="Helical" evidence="9">
    <location>
        <begin position="110"/>
        <end position="130"/>
    </location>
</feature>
<evidence type="ECO:0000256" key="1">
    <source>
        <dbReference type="ARBA" id="ARBA00004141"/>
    </source>
</evidence>
<keyword evidence="5 9" id="KW-1133">Transmembrane helix</keyword>
<feature type="transmembrane region" description="Helical" evidence="9">
    <location>
        <begin position="168"/>
        <end position="188"/>
    </location>
</feature>
<evidence type="ECO:0000313" key="12">
    <source>
        <dbReference type="Proteomes" id="UP000076738"/>
    </source>
</evidence>
<dbReference type="InterPro" id="IPR005828">
    <property type="entry name" value="MFS_sugar_transport-like"/>
</dbReference>
<comment type="similarity">
    <text evidence="2 8">Belongs to the major facilitator superfamily. Sugar transporter (TC 2.A.1.1) family.</text>
</comment>
<keyword evidence="12" id="KW-1185">Reference proteome</keyword>
<evidence type="ECO:0000256" key="6">
    <source>
        <dbReference type="ARBA" id="ARBA00023136"/>
    </source>
</evidence>
<feature type="transmembrane region" description="Helical" evidence="9">
    <location>
        <begin position="48"/>
        <end position="68"/>
    </location>
</feature>
<dbReference type="SUPFAM" id="SSF103473">
    <property type="entry name" value="MFS general substrate transporter"/>
    <property type="match status" value="1"/>
</dbReference>
<feature type="transmembrane region" description="Helical" evidence="9">
    <location>
        <begin position="80"/>
        <end position="98"/>
    </location>
</feature>
<feature type="transmembrane region" description="Helical" evidence="9">
    <location>
        <begin position="428"/>
        <end position="447"/>
    </location>
</feature>
<feature type="transmembrane region" description="Helical" evidence="9">
    <location>
        <begin position="328"/>
        <end position="352"/>
    </location>
</feature>
<evidence type="ECO:0000256" key="9">
    <source>
        <dbReference type="SAM" id="Phobius"/>
    </source>
</evidence>
<dbReference type="InterPro" id="IPR050360">
    <property type="entry name" value="MFS_Sugar_Transporters"/>
</dbReference>
<proteinExistence type="inferred from homology"/>
<dbReference type="Gene3D" id="1.20.1250.20">
    <property type="entry name" value="MFS general substrate transporter like domains"/>
    <property type="match status" value="1"/>
</dbReference>
<dbReference type="NCBIfam" id="TIGR00879">
    <property type="entry name" value="SP"/>
    <property type="match status" value="1"/>
</dbReference>
<dbReference type="PROSITE" id="PS00217">
    <property type="entry name" value="SUGAR_TRANSPORT_2"/>
    <property type="match status" value="1"/>
</dbReference>
<feature type="domain" description="Major facilitator superfamily (MFS) profile" evidence="10">
    <location>
        <begin position="12"/>
        <end position="451"/>
    </location>
</feature>
<feature type="transmembrane region" description="Helical" evidence="9">
    <location>
        <begin position="398"/>
        <end position="416"/>
    </location>
</feature>
<keyword evidence="3 8" id="KW-0813">Transport</keyword>
<name>A0A167M4V3_CALVF</name>
<dbReference type="InterPro" id="IPR036259">
    <property type="entry name" value="MFS_trans_sf"/>
</dbReference>
<dbReference type="Pfam" id="PF00083">
    <property type="entry name" value="Sugar_tr"/>
    <property type="match status" value="1"/>
</dbReference>
<feature type="transmembrane region" description="Helical" evidence="9">
    <location>
        <begin position="142"/>
        <end position="162"/>
    </location>
</feature>
<dbReference type="PANTHER" id="PTHR48022:SF64">
    <property type="entry name" value="MAJOR FACILITATOR SUPERFAMILY (MFS) PROFILE DOMAIN-CONTAINING PROTEIN"/>
    <property type="match status" value="1"/>
</dbReference>
<protein>
    <submittedName>
        <fullName evidence="11">General substrate transporter</fullName>
    </submittedName>
</protein>
<dbReference type="InterPro" id="IPR005829">
    <property type="entry name" value="Sugar_transporter_CS"/>
</dbReference>
<dbReference type="InterPro" id="IPR020846">
    <property type="entry name" value="MFS_dom"/>
</dbReference>
<dbReference type="PROSITE" id="PS50850">
    <property type="entry name" value="MFS"/>
    <property type="match status" value="1"/>
</dbReference>
<dbReference type="PRINTS" id="PR00171">
    <property type="entry name" value="SUGRTRNSPORT"/>
</dbReference>
<comment type="catalytic activity">
    <reaction evidence="7">
        <text>myo-inositol(out) + H(+)(out) = myo-inositol(in) + H(+)(in)</text>
        <dbReference type="Rhea" id="RHEA:60364"/>
        <dbReference type="ChEBI" id="CHEBI:15378"/>
        <dbReference type="ChEBI" id="CHEBI:17268"/>
    </reaction>
</comment>
<dbReference type="InterPro" id="IPR003663">
    <property type="entry name" value="Sugar/inositol_transpt"/>
</dbReference>
<evidence type="ECO:0000256" key="2">
    <source>
        <dbReference type="ARBA" id="ARBA00010992"/>
    </source>
</evidence>
<dbReference type="GO" id="GO:0016020">
    <property type="term" value="C:membrane"/>
    <property type="evidence" value="ECO:0007669"/>
    <property type="project" value="UniProtKB-SubCell"/>
</dbReference>
<dbReference type="FunFam" id="1.20.1250.20:FF:000117">
    <property type="entry name" value="MFS hexose transporter"/>
    <property type="match status" value="1"/>
</dbReference>
<dbReference type="Proteomes" id="UP000076738">
    <property type="component" value="Unassembled WGS sequence"/>
</dbReference>
<evidence type="ECO:0000256" key="3">
    <source>
        <dbReference type="ARBA" id="ARBA00022448"/>
    </source>
</evidence>
<organism evidence="11 12">
    <name type="scientific">Calocera viscosa (strain TUFC12733)</name>
    <dbReference type="NCBI Taxonomy" id="1330018"/>
    <lineage>
        <taxon>Eukaryota</taxon>
        <taxon>Fungi</taxon>
        <taxon>Dikarya</taxon>
        <taxon>Basidiomycota</taxon>
        <taxon>Agaricomycotina</taxon>
        <taxon>Dacrymycetes</taxon>
        <taxon>Dacrymycetales</taxon>
        <taxon>Dacrymycetaceae</taxon>
        <taxon>Calocera</taxon>
    </lineage>
</organism>
<keyword evidence="4 9" id="KW-0812">Transmembrane</keyword>
<evidence type="ECO:0000259" key="10">
    <source>
        <dbReference type="PROSITE" id="PS50850"/>
    </source>
</evidence>
<dbReference type="AlphaFoldDB" id="A0A167M4V3"/>
<reference evidence="11 12" key="1">
    <citation type="journal article" date="2016" name="Mol. Biol. Evol.">
        <title>Comparative Genomics of Early-Diverging Mushroom-Forming Fungi Provides Insights into the Origins of Lignocellulose Decay Capabilities.</title>
        <authorList>
            <person name="Nagy L.G."/>
            <person name="Riley R."/>
            <person name="Tritt A."/>
            <person name="Adam C."/>
            <person name="Daum C."/>
            <person name="Floudas D."/>
            <person name="Sun H."/>
            <person name="Yadav J.S."/>
            <person name="Pangilinan J."/>
            <person name="Larsson K.H."/>
            <person name="Matsuura K."/>
            <person name="Barry K."/>
            <person name="Labutti K."/>
            <person name="Kuo R."/>
            <person name="Ohm R.A."/>
            <person name="Bhattacharya S.S."/>
            <person name="Shirouzu T."/>
            <person name="Yoshinaga Y."/>
            <person name="Martin F.M."/>
            <person name="Grigoriev I.V."/>
            <person name="Hibbett D.S."/>
        </authorList>
    </citation>
    <scope>NUCLEOTIDE SEQUENCE [LARGE SCALE GENOMIC DNA]</scope>
    <source>
        <strain evidence="11 12">TUFC12733</strain>
    </source>
</reference>
<evidence type="ECO:0000256" key="5">
    <source>
        <dbReference type="ARBA" id="ARBA00022989"/>
    </source>
</evidence>
<sequence>MVNRGDIMLCFLSSVAIINSCVNGYDGSMMNGMQSLSQWQTSFNHPVGSALGLLNAIFNLGGTCSFFFAPYVTDIVGRRLGIAIGSVIILVGVILQSASHSVGMFTGARFVIGFGLGISSNSAPILVAELAHPAYRGKITGLYNTQWALGAIIAAGVTYGSFSIPSEAAWRIPSALQGLFSVILLIFLPFMPESPRWLVDKGRADEARKILGRLHGNGDPNHPLVNLEMQEIEEAIEYERLNQRVSWLELVATPGNRYRMFLGICVGLFSQWSGNGLVSYYLSKILNNIGITDSKQQLQLNLGKECLSWVMANTGALVTDRLNRRTQFIASTAGMMITFAGLTGFTGAYNTVAAGNQGVGVGAVVFIFLYGITYSLGWTPLTTLYPTEIMPYHIRAKGLAVSSLAVNLALFFNSYVNPVGMAAIDWKFYLVYCAWIPVELLTVIFFFKETKGRTLEELAIIFDGEVAAVEGNRLHIDPSQGIVPGTPPSDLDIKEEKQHFETV</sequence>
<accession>A0A167M4V3</accession>
<feature type="transmembrane region" description="Helical" evidence="9">
    <location>
        <begin position="358"/>
        <end position="377"/>
    </location>
</feature>
<keyword evidence="6 9" id="KW-0472">Membrane</keyword>
<evidence type="ECO:0000313" key="11">
    <source>
        <dbReference type="EMBL" id="KZO96336.1"/>
    </source>
</evidence>
<evidence type="ECO:0000256" key="7">
    <source>
        <dbReference type="ARBA" id="ARBA00049119"/>
    </source>
</evidence>